<accession>A0A6A1TNZ6</accession>
<gene>
    <name evidence="1" type="ORF">F4V91_06860</name>
</gene>
<dbReference type="RefSeq" id="WP_151041698.1">
    <property type="nucleotide sequence ID" value="NZ_VZUL01000002.1"/>
</dbReference>
<comment type="caution">
    <text evidence="1">The sequence shown here is derived from an EMBL/GenBank/DDBJ whole genome shotgun (WGS) entry which is preliminary data.</text>
</comment>
<protein>
    <submittedName>
        <fullName evidence="1">Uncharacterized protein</fullName>
    </submittedName>
</protein>
<name>A0A6A1TNZ6_NEOGA</name>
<dbReference type="EMBL" id="VZUL01000002">
    <property type="protein sequence ID" value="KAB1086179.1"/>
    <property type="molecule type" value="Genomic_DNA"/>
</dbReference>
<evidence type="ECO:0000313" key="1">
    <source>
        <dbReference type="EMBL" id="KAB1086179.1"/>
    </source>
</evidence>
<dbReference type="Proteomes" id="UP000386575">
    <property type="component" value="Unassembled WGS sequence"/>
</dbReference>
<reference evidence="1 2" key="1">
    <citation type="submission" date="2019-09" db="EMBL/GenBank/DDBJ databases">
        <title>Genome sequencing of Ng87 strain.</title>
        <authorList>
            <person name="Karasev E.S."/>
            <person name="Andronov E."/>
        </authorList>
    </citation>
    <scope>NUCLEOTIDE SEQUENCE [LARGE SCALE GENOMIC DNA]</scope>
    <source>
        <strain evidence="1 2">Ng87</strain>
    </source>
</reference>
<evidence type="ECO:0000313" key="2">
    <source>
        <dbReference type="Proteomes" id="UP000386575"/>
    </source>
</evidence>
<organism evidence="1 2">
    <name type="scientific">Neorhizobium galegae</name>
    <name type="common">Rhizobium galegae</name>
    <dbReference type="NCBI Taxonomy" id="399"/>
    <lineage>
        <taxon>Bacteria</taxon>
        <taxon>Pseudomonadati</taxon>
        <taxon>Pseudomonadota</taxon>
        <taxon>Alphaproteobacteria</taxon>
        <taxon>Hyphomicrobiales</taxon>
        <taxon>Rhizobiaceae</taxon>
        <taxon>Rhizobium/Agrobacterium group</taxon>
        <taxon>Neorhizobium</taxon>
    </lineage>
</organism>
<sequence>MFVTLTADQLTRAWNAVQWLANRDLDHAANANGVGFSKSDTRIGHKLARWPLAVVHQSEMLAIMLLKLARKYRKQLPPEYIVDQACR</sequence>
<proteinExistence type="predicted"/>
<dbReference type="AlphaFoldDB" id="A0A6A1TNZ6"/>